<dbReference type="SUPFAM" id="SSF52540">
    <property type="entry name" value="P-loop containing nucleoside triphosphate hydrolases"/>
    <property type="match status" value="1"/>
</dbReference>
<dbReference type="AlphaFoldDB" id="A0AA39J9J4"/>
<evidence type="ECO:0000256" key="4">
    <source>
        <dbReference type="ARBA" id="ARBA00022803"/>
    </source>
</evidence>
<feature type="non-terminal residue" evidence="7">
    <location>
        <position position="1"/>
    </location>
</feature>
<evidence type="ECO:0000256" key="5">
    <source>
        <dbReference type="ARBA" id="ARBA00040665"/>
    </source>
</evidence>
<dbReference type="GeneID" id="85362545"/>
<organism evidence="7 8">
    <name type="scientific">Armillaria tabescens</name>
    <name type="common">Ringless honey mushroom</name>
    <name type="synonym">Agaricus tabescens</name>
    <dbReference type="NCBI Taxonomy" id="1929756"/>
    <lineage>
        <taxon>Eukaryota</taxon>
        <taxon>Fungi</taxon>
        <taxon>Dikarya</taxon>
        <taxon>Basidiomycota</taxon>
        <taxon>Agaricomycotina</taxon>
        <taxon>Agaricomycetes</taxon>
        <taxon>Agaricomycetidae</taxon>
        <taxon>Agaricales</taxon>
        <taxon>Marasmiineae</taxon>
        <taxon>Physalacriaceae</taxon>
        <taxon>Desarmillaria</taxon>
    </lineage>
</organism>
<gene>
    <name evidence="7" type="ORF">EV420DRAFT_1667295</name>
</gene>
<dbReference type="SMART" id="SM00028">
    <property type="entry name" value="TPR"/>
    <property type="match status" value="6"/>
</dbReference>
<protein>
    <recommendedName>
        <fullName evidence="5">Tetratricopeptide repeat protein 29</fullName>
    </recommendedName>
</protein>
<sequence>PPPPLIFKGRDSLVQEGTDNLLSDSPRPIVIMGFGGMGKTSLALKLLDDVAVKNKYGACRYFIPCDEVCSIEPTIGILIQTVMRLMGLQTTSDPIKQLYAISKPMILLFDSFETIWDKSNNQSVQRVLEQLNTITHITLMITMRGNIPPIDNIDWLILPHNGLSSLAESSSLEVFTAISGYSDSIKTVIKLVEKLEGWPLALMLMAYQAKILHPEVLLESWDKEKISLLEKPGAQSHRLTSVNISIKLTLQSPLFSKPNIFKVLSMICYLPDGIPSWRKILSKMLPDLSERIGIISNLLQSKIIYEDSKGGLKILQPIQEYLKVYFQKPDIYIKQQFCIFYLNESKQFEFSISQENAKFGLSHLNNFEWIFNEILINCNSEKELIMIYNFCYFQYINMKSNILLKKVITIAKNQNMQYLYALAALLLGKRLHMFSQQRAALEKVNEAMQIFETIDNSLGVAQCLQSMGGILKMINQYTESKIKLEKAIQIFETIGKSLGVAQCLQSLGNILQMIDQYSEAIIKLEKAMQMFETIGDSLGEAQCLQSLGNILQITNQYSEAKIKLKKAMQMFETIGDCLGVAQCLQSLGNILWMTDQYSEAIIKLEKAMQMFETIRDSLGIAQCLQSLGDILQMICQYSEATIKLTKAMQMFETIEDTLGAAQCLKNLGNILQMTDQYSESKIKLEKAMQMFETIGNSLGVAQCLKSLGSIMRITYQYSEAKIKLEKAM</sequence>
<dbReference type="GO" id="GO:0005929">
    <property type="term" value="C:cilium"/>
    <property type="evidence" value="ECO:0007669"/>
    <property type="project" value="TreeGrafter"/>
</dbReference>
<dbReference type="PANTHER" id="PTHR46630:SF1">
    <property type="entry name" value="TETRATRICOPEPTIDE REPEAT PROTEIN 29"/>
    <property type="match status" value="1"/>
</dbReference>
<dbReference type="GO" id="GO:0003341">
    <property type="term" value="P:cilium movement"/>
    <property type="evidence" value="ECO:0007669"/>
    <property type="project" value="TreeGrafter"/>
</dbReference>
<evidence type="ECO:0000259" key="6">
    <source>
        <dbReference type="Pfam" id="PF05729"/>
    </source>
</evidence>
<dbReference type="InterPro" id="IPR007111">
    <property type="entry name" value="NACHT_NTPase"/>
</dbReference>
<evidence type="ECO:0000256" key="2">
    <source>
        <dbReference type="ARBA" id="ARBA00022490"/>
    </source>
</evidence>
<dbReference type="InterPro" id="IPR011990">
    <property type="entry name" value="TPR-like_helical_dom_sf"/>
</dbReference>
<dbReference type="PANTHER" id="PTHR46630">
    <property type="entry name" value="TETRATRICOPEPTIDE REPEAT PROTEIN 29"/>
    <property type="match status" value="1"/>
</dbReference>
<dbReference type="SUPFAM" id="SSF48452">
    <property type="entry name" value="TPR-like"/>
    <property type="match status" value="2"/>
</dbReference>
<dbReference type="Pfam" id="PF13424">
    <property type="entry name" value="TPR_12"/>
    <property type="match status" value="2"/>
</dbReference>
<feature type="domain" description="NACHT" evidence="6">
    <location>
        <begin position="27"/>
        <end position="145"/>
    </location>
</feature>
<evidence type="ECO:0000256" key="1">
    <source>
        <dbReference type="ARBA" id="ARBA00004496"/>
    </source>
</evidence>
<dbReference type="RefSeq" id="XP_060322670.1">
    <property type="nucleotide sequence ID" value="XM_060478997.1"/>
</dbReference>
<evidence type="ECO:0000313" key="8">
    <source>
        <dbReference type="Proteomes" id="UP001175211"/>
    </source>
</evidence>
<comment type="caution">
    <text evidence="7">The sequence shown here is derived from an EMBL/GenBank/DDBJ whole genome shotgun (WGS) entry which is preliminary data.</text>
</comment>
<comment type="subcellular location">
    <subcellularLocation>
        <location evidence="1">Cytoplasm</location>
    </subcellularLocation>
</comment>
<dbReference type="Pfam" id="PF05729">
    <property type="entry name" value="NACHT"/>
    <property type="match status" value="1"/>
</dbReference>
<name>A0AA39J9J4_ARMTA</name>
<keyword evidence="3" id="KW-0677">Repeat</keyword>
<dbReference type="GO" id="GO:0005737">
    <property type="term" value="C:cytoplasm"/>
    <property type="evidence" value="ECO:0007669"/>
    <property type="project" value="UniProtKB-SubCell"/>
</dbReference>
<dbReference type="InterPro" id="IPR051476">
    <property type="entry name" value="Bac_ResReg_Asp_Phosphatase"/>
</dbReference>
<dbReference type="Gene3D" id="3.40.50.300">
    <property type="entry name" value="P-loop containing nucleotide triphosphate hydrolases"/>
    <property type="match status" value="1"/>
</dbReference>
<reference evidence="7" key="1">
    <citation type="submission" date="2023-06" db="EMBL/GenBank/DDBJ databases">
        <authorList>
            <consortium name="Lawrence Berkeley National Laboratory"/>
            <person name="Ahrendt S."/>
            <person name="Sahu N."/>
            <person name="Indic B."/>
            <person name="Wong-Bajracharya J."/>
            <person name="Merenyi Z."/>
            <person name="Ke H.-M."/>
            <person name="Monk M."/>
            <person name="Kocsube S."/>
            <person name="Drula E."/>
            <person name="Lipzen A."/>
            <person name="Balint B."/>
            <person name="Henrissat B."/>
            <person name="Andreopoulos B."/>
            <person name="Martin F.M."/>
            <person name="Harder C.B."/>
            <person name="Rigling D."/>
            <person name="Ford K.L."/>
            <person name="Foster G.D."/>
            <person name="Pangilinan J."/>
            <person name="Papanicolaou A."/>
            <person name="Barry K."/>
            <person name="LaButti K."/>
            <person name="Viragh M."/>
            <person name="Koriabine M."/>
            <person name="Yan M."/>
            <person name="Riley R."/>
            <person name="Champramary S."/>
            <person name="Plett K.L."/>
            <person name="Tsai I.J."/>
            <person name="Slot J."/>
            <person name="Sipos G."/>
            <person name="Plett J."/>
            <person name="Nagy L.G."/>
            <person name="Grigoriev I.V."/>
        </authorList>
    </citation>
    <scope>NUCLEOTIDE SEQUENCE</scope>
    <source>
        <strain evidence="7">CCBAS 213</strain>
    </source>
</reference>
<proteinExistence type="predicted"/>
<accession>A0AA39J9J4</accession>
<keyword evidence="4" id="KW-0802">TPR repeat</keyword>
<dbReference type="InterPro" id="IPR019734">
    <property type="entry name" value="TPR_rpt"/>
</dbReference>
<evidence type="ECO:0000256" key="3">
    <source>
        <dbReference type="ARBA" id="ARBA00022737"/>
    </source>
</evidence>
<dbReference type="InterPro" id="IPR027417">
    <property type="entry name" value="P-loop_NTPase"/>
</dbReference>
<keyword evidence="8" id="KW-1185">Reference proteome</keyword>
<keyword evidence="2" id="KW-0963">Cytoplasm</keyword>
<dbReference type="EMBL" id="JAUEPS010000106">
    <property type="protein sequence ID" value="KAK0437726.1"/>
    <property type="molecule type" value="Genomic_DNA"/>
</dbReference>
<dbReference type="Gene3D" id="1.25.40.10">
    <property type="entry name" value="Tetratricopeptide repeat domain"/>
    <property type="match status" value="2"/>
</dbReference>
<dbReference type="Proteomes" id="UP001175211">
    <property type="component" value="Unassembled WGS sequence"/>
</dbReference>
<evidence type="ECO:0000313" key="7">
    <source>
        <dbReference type="EMBL" id="KAK0437726.1"/>
    </source>
</evidence>